<dbReference type="Proteomes" id="UP000198744">
    <property type="component" value="Unassembled WGS sequence"/>
</dbReference>
<evidence type="ECO:0000313" key="3">
    <source>
        <dbReference type="Proteomes" id="UP000198744"/>
    </source>
</evidence>
<dbReference type="RefSeq" id="WP_093882329.1">
    <property type="nucleotide sequence ID" value="NZ_FOBS01000003.1"/>
</dbReference>
<organism evidence="2 3">
    <name type="scientific">Syntrophus gentianae</name>
    <dbReference type="NCBI Taxonomy" id="43775"/>
    <lineage>
        <taxon>Bacteria</taxon>
        <taxon>Pseudomonadati</taxon>
        <taxon>Thermodesulfobacteriota</taxon>
        <taxon>Syntrophia</taxon>
        <taxon>Syntrophales</taxon>
        <taxon>Syntrophaceae</taxon>
        <taxon>Syntrophus</taxon>
    </lineage>
</organism>
<feature type="transmembrane region" description="Helical" evidence="1">
    <location>
        <begin position="12"/>
        <end position="34"/>
    </location>
</feature>
<sequence>MEFLSFVYRYGLWISAPAFILAVLLLVRCIIGVIRTGREARLLSVPLTGRQEVEFFETGRVVLCMEGPILSRRFAKLKYELTGPDGRAVKNRRILFRMTTSGFKKAIMELRVYDIAIPGRHVFEIRGLEGEKPRDAEHRMVFTRPHRARSMAYTFGIIFAAFFTILSLVLFLMRLVGVE</sequence>
<name>A0A1H7VDK0_9BACT</name>
<proteinExistence type="predicted"/>
<evidence type="ECO:0000256" key="1">
    <source>
        <dbReference type="SAM" id="Phobius"/>
    </source>
</evidence>
<protein>
    <submittedName>
        <fullName evidence="2">Uncharacterized protein</fullName>
    </submittedName>
</protein>
<dbReference type="OrthoDB" id="5518477at2"/>
<keyword evidence="1" id="KW-1133">Transmembrane helix</keyword>
<keyword evidence="3" id="KW-1185">Reference proteome</keyword>
<evidence type="ECO:0000313" key="2">
    <source>
        <dbReference type="EMBL" id="SEM07326.1"/>
    </source>
</evidence>
<dbReference type="STRING" id="43775.SAMN04489760_103195"/>
<reference evidence="2 3" key="1">
    <citation type="submission" date="2016-10" db="EMBL/GenBank/DDBJ databases">
        <authorList>
            <person name="de Groot N.N."/>
        </authorList>
    </citation>
    <scope>NUCLEOTIDE SEQUENCE [LARGE SCALE GENOMIC DNA]</scope>
    <source>
        <strain evidence="2 3">DSM 8423</strain>
    </source>
</reference>
<dbReference type="EMBL" id="FOBS01000003">
    <property type="protein sequence ID" value="SEM07326.1"/>
    <property type="molecule type" value="Genomic_DNA"/>
</dbReference>
<accession>A0A1H7VDK0</accession>
<keyword evidence="1" id="KW-0472">Membrane</keyword>
<keyword evidence="1" id="KW-0812">Transmembrane</keyword>
<feature type="transmembrane region" description="Helical" evidence="1">
    <location>
        <begin position="152"/>
        <end position="173"/>
    </location>
</feature>
<dbReference type="AlphaFoldDB" id="A0A1H7VDK0"/>
<gene>
    <name evidence="2" type="ORF">SAMN04489760_103195</name>
</gene>